<name>A0A6M3LKA7_9ZZZZ</name>
<dbReference type="InterPro" id="IPR000424">
    <property type="entry name" value="Primosome_PriB/ssb"/>
</dbReference>
<evidence type="ECO:0000313" key="2">
    <source>
        <dbReference type="EMBL" id="QJA95807.1"/>
    </source>
</evidence>
<organism evidence="2">
    <name type="scientific">viral metagenome</name>
    <dbReference type="NCBI Taxonomy" id="1070528"/>
    <lineage>
        <taxon>unclassified sequences</taxon>
        <taxon>metagenomes</taxon>
        <taxon>organismal metagenomes</taxon>
    </lineage>
</organism>
<sequence length="117" mass="12985">MTINKIELEGIVGEYTHTYDTKTGGVLFKFSIAAKYGKHNFFISCVIFDTPKARTAATELVHGTSVIVNGQLNESKYTDKSGNERVTMQVIVDSYSILQRVDEDTTALDANNDDLPF</sequence>
<dbReference type="AlphaFoldDB" id="A0A6M3LKA7"/>
<dbReference type="PROSITE" id="PS50935">
    <property type="entry name" value="SSB"/>
    <property type="match status" value="1"/>
</dbReference>
<dbReference type="Gene3D" id="2.40.50.140">
    <property type="entry name" value="Nucleic acid-binding proteins"/>
    <property type="match status" value="1"/>
</dbReference>
<dbReference type="GO" id="GO:0003697">
    <property type="term" value="F:single-stranded DNA binding"/>
    <property type="evidence" value="ECO:0007669"/>
    <property type="project" value="InterPro"/>
</dbReference>
<gene>
    <name evidence="2" type="ORF">MM415B05169_0010</name>
</gene>
<keyword evidence="1 2" id="KW-0238">DNA-binding</keyword>
<dbReference type="Pfam" id="PF00436">
    <property type="entry name" value="SSB"/>
    <property type="match status" value="1"/>
</dbReference>
<protein>
    <submittedName>
        <fullName evidence="2">Putative single-stranded DNA-binding protein</fullName>
    </submittedName>
</protein>
<accession>A0A6M3LKA7</accession>
<proteinExistence type="predicted"/>
<evidence type="ECO:0000256" key="1">
    <source>
        <dbReference type="ARBA" id="ARBA00023125"/>
    </source>
</evidence>
<reference evidence="2" key="1">
    <citation type="submission" date="2020-03" db="EMBL/GenBank/DDBJ databases">
        <title>The deep terrestrial virosphere.</title>
        <authorList>
            <person name="Holmfeldt K."/>
            <person name="Nilsson E."/>
            <person name="Simone D."/>
            <person name="Lopez-Fernandez M."/>
            <person name="Wu X."/>
            <person name="de Brujin I."/>
            <person name="Lundin D."/>
            <person name="Andersson A."/>
            <person name="Bertilsson S."/>
            <person name="Dopson M."/>
        </authorList>
    </citation>
    <scope>NUCLEOTIDE SEQUENCE</scope>
    <source>
        <strain evidence="2">MM415B05169</strain>
    </source>
</reference>
<dbReference type="EMBL" id="MT143345">
    <property type="protein sequence ID" value="QJA95807.1"/>
    <property type="molecule type" value="Genomic_DNA"/>
</dbReference>
<dbReference type="InterPro" id="IPR012340">
    <property type="entry name" value="NA-bd_OB-fold"/>
</dbReference>
<dbReference type="SUPFAM" id="SSF50249">
    <property type="entry name" value="Nucleic acid-binding proteins"/>
    <property type="match status" value="1"/>
</dbReference>